<feature type="compositionally biased region" description="Polar residues" evidence="5">
    <location>
        <begin position="105"/>
        <end position="126"/>
    </location>
</feature>
<protein>
    <recommendedName>
        <fullName evidence="6">TATA element modulatory factor 1 TATA binding domain-containing protein</fullName>
    </recommendedName>
</protein>
<gene>
    <name evidence="7" type="ORF">R1flu_027657</name>
</gene>
<feature type="compositionally biased region" description="Low complexity" evidence="5">
    <location>
        <begin position="825"/>
        <end position="836"/>
    </location>
</feature>
<evidence type="ECO:0000313" key="8">
    <source>
        <dbReference type="Proteomes" id="UP001605036"/>
    </source>
</evidence>
<dbReference type="PANTHER" id="PTHR47347:SF2">
    <property type="entry name" value="GOLGIN CANDIDATE 5"/>
    <property type="match status" value="1"/>
</dbReference>
<name>A0ABD1XJF6_9MARC</name>
<dbReference type="InterPro" id="IPR022092">
    <property type="entry name" value="TMF_DNA-bd"/>
</dbReference>
<evidence type="ECO:0000256" key="2">
    <source>
        <dbReference type="ARBA" id="ARBA00023034"/>
    </source>
</evidence>
<evidence type="ECO:0000256" key="5">
    <source>
        <dbReference type="SAM" id="MobiDB-lite"/>
    </source>
</evidence>
<feature type="coiled-coil region" evidence="4">
    <location>
        <begin position="922"/>
        <end position="949"/>
    </location>
</feature>
<dbReference type="GO" id="GO:0005794">
    <property type="term" value="C:Golgi apparatus"/>
    <property type="evidence" value="ECO:0007669"/>
    <property type="project" value="UniProtKB-SubCell"/>
</dbReference>
<evidence type="ECO:0000259" key="6">
    <source>
        <dbReference type="Pfam" id="PF12325"/>
    </source>
</evidence>
<dbReference type="Proteomes" id="UP001605036">
    <property type="component" value="Unassembled WGS sequence"/>
</dbReference>
<feature type="compositionally biased region" description="Polar residues" evidence="5">
    <location>
        <begin position="142"/>
        <end position="151"/>
    </location>
</feature>
<evidence type="ECO:0000313" key="7">
    <source>
        <dbReference type="EMBL" id="KAL2609084.1"/>
    </source>
</evidence>
<evidence type="ECO:0000256" key="3">
    <source>
        <dbReference type="ARBA" id="ARBA00023054"/>
    </source>
</evidence>
<dbReference type="PANTHER" id="PTHR47347">
    <property type="entry name" value="GOLGIN CANDIDATE 5"/>
    <property type="match status" value="1"/>
</dbReference>
<dbReference type="EMBL" id="JBHFFA010000008">
    <property type="protein sequence ID" value="KAL2609084.1"/>
    <property type="molecule type" value="Genomic_DNA"/>
</dbReference>
<keyword evidence="8" id="KW-1185">Reference proteome</keyword>
<feature type="coiled-coil region" evidence="4">
    <location>
        <begin position="398"/>
        <end position="455"/>
    </location>
</feature>
<feature type="coiled-coil region" evidence="4">
    <location>
        <begin position="487"/>
        <end position="521"/>
    </location>
</feature>
<organism evidence="7 8">
    <name type="scientific">Riccia fluitans</name>
    <dbReference type="NCBI Taxonomy" id="41844"/>
    <lineage>
        <taxon>Eukaryota</taxon>
        <taxon>Viridiplantae</taxon>
        <taxon>Streptophyta</taxon>
        <taxon>Embryophyta</taxon>
        <taxon>Marchantiophyta</taxon>
        <taxon>Marchantiopsida</taxon>
        <taxon>Marchantiidae</taxon>
        <taxon>Marchantiales</taxon>
        <taxon>Ricciaceae</taxon>
        <taxon>Riccia</taxon>
    </lineage>
</organism>
<feature type="region of interest" description="Disordered" evidence="5">
    <location>
        <begin position="100"/>
        <end position="151"/>
    </location>
</feature>
<dbReference type="AlphaFoldDB" id="A0ABD1XJF6"/>
<proteinExistence type="predicted"/>
<keyword evidence="3 4" id="KW-0175">Coiled coil</keyword>
<feature type="region of interest" description="Disordered" evidence="5">
    <location>
        <begin position="214"/>
        <end position="276"/>
    </location>
</feature>
<feature type="region of interest" description="Disordered" evidence="5">
    <location>
        <begin position="810"/>
        <end position="846"/>
    </location>
</feature>
<comment type="subcellular location">
    <subcellularLocation>
        <location evidence="1">Golgi apparatus</location>
    </subcellularLocation>
</comment>
<reference evidence="7 8" key="1">
    <citation type="submission" date="2024-09" db="EMBL/GenBank/DDBJ databases">
        <title>Chromosome-scale assembly of Riccia fluitans.</title>
        <authorList>
            <person name="Paukszto L."/>
            <person name="Sawicki J."/>
            <person name="Karawczyk K."/>
            <person name="Piernik-Szablinska J."/>
            <person name="Szczecinska M."/>
            <person name="Mazdziarz M."/>
        </authorList>
    </citation>
    <scope>NUCLEOTIDE SEQUENCE [LARGE SCALE GENOMIC DNA]</scope>
    <source>
        <strain evidence="7">Rf_01</strain>
        <tissue evidence="7">Aerial parts of the thallus</tissue>
    </source>
</reference>
<dbReference type="Pfam" id="PF12325">
    <property type="entry name" value="TMF_TATA_bd"/>
    <property type="match status" value="1"/>
</dbReference>
<feature type="domain" description="TATA element modulatory factor 1 TATA binding" evidence="6">
    <location>
        <begin position="896"/>
        <end position="1001"/>
    </location>
</feature>
<dbReference type="Pfam" id="PF12329">
    <property type="entry name" value="TMF_DNA_bd"/>
    <property type="match status" value="1"/>
</dbReference>
<dbReference type="InterPro" id="IPR022091">
    <property type="entry name" value="TMF_TATA-bd"/>
</dbReference>
<evidence type="ECO:0000256" key="1">
    <source>
        <dbReference type="ARBA" id="ARBA00004555"/>
    </source>
</evidence>
<feature type="compositionally biased region" description="Polar residues" evidence="5">
    <location>
        <begin position="223"/>
        <end position="236"/>
    </location>
</feature>
<feature type="coiled-coil region" evidence="4">
    <location>
        <begin position="547"/>
        <end position="643"/>
    </location>
</feature>
<evidence type="ECO:0000256" key="4">
    <source>
        <dbReference type="SAM" id="Coils"/>
    </source>
</evidence>
<keyword evidence="2" id="KW-0333">Golgi apparatus</keyword>
<feature type="region of interest" description="Disordered" evidence="5">
    <location>
        <begin position="868"/>
        <end position="888"/>
    </location>
</feature>
<sequence length="1017" mass="113315">MQMITFEEESVDCLNDPINRRRLRSALRFLNIKMLDSKKEHRFGKPSNGISCREPVAERIAGSKRNGEKVTNFAYSDLAGAVSKLQESVKNIERNFDSALGFETSPGSDVPSPSDTRVEQVESTVSPVKHVKDDTQNDDADSVSSPKSATSLQPAIVEEVIPLHVQSPAGEVGPAKADKKLETKMEDIVTQTDGGDPDFLQNASVNISREDIIKKDVKPSPTAAESNDDGAQQIASEQRHDFASTETSDAAEGIPVPVISDDVEPQEETKATGTAENKGVEYIDSKVSSQTIDLTERTRSGFPGNEEETVSLQKFPAVYKVDVSNRSPNLVFEEANESVSEGGASHERIVEVERSPAVTASECDNNITETKSLSAELKMMEAALQGAAKQSQMKADEITRLMGENEKLKLALDDLKAKSNDVELDALREEYQQRLGAAERKVYALTKERDMLRREQSRKNDSSILLKEKDEIIKQVMAEGEELSKKQAALEGTVKKLRAQIRELEEEKQRLSSKLQVEEGKVESIRKDKMMTEKALQDAVERGQTEVAALREYYTNALNEAKDAEAQAEARADSEAKADLERRCRESADREAALLQSLEELRQALSATEQQAAYREDMLRGDLEDLERRCQAAEARYDELLANMPDSTQPFLRQIEGLEEAAASRAELWAMQERSLNSRLQEAEAKAAAAQERERAINERLSQTLSRMAVMEAQLSCLRAEQSQLTRSLEKERQRASESRQEFLVATESAATHEGRAKQLEEAIQNLRSKHKQELKEERTRRLALEQEIEQERAVTVEYEKCLRAEDRTVAEKPTEKAAPGYNLQTSSQTESSSNNKSHKRVPSVSSAGSVEESLFLQASVDSGLDHLPSTERLSFSERPPSPYNPIRSMGMGLGIGTSTIEQLEAHLRQKEGELSSCFARLAALESTRDSLAEELVKATTQNEMYRSEANLLPGLRAELDSLRRRHTSALELMGERDEQVEELKADLADVKQMYREQITMLVGQIERLSSTTIGTR</sequence>
<comment type="caution">
    <text evidence="7">The sequence shown here is derived from an EMBL/GenBank/DDBJ whole genome shotgun (WGS) entry which is preliminary data.</text>
</comment>
<feature type="coiled-coil region" evidence="4">
    <location>
        <begin position="673"/>
        <end position="795"/>
    </location>
</feature>
<accession>A0ABD1XJF6</accession>